<evidence type="ECO:0000256" key="1">
    <source>
        <dbReference type="ARBA" id="ARBA00001947"/>
    </source>
</evidence>
<dbReference type="GO" id="GO:0008270">
    <property type="term" value="F:zinc ion binding"/>
    <property type="evidence" value="ECO:0007669"/>
    <property type="project" value="UniProtKB-KW"/>
</dbReference>
<evidence type="ECO:0000256" key="9">
    <source>
        <dbReference type="ARBA" id="ARBA00022840"/>
    </source>
</evidence>
<evidence type="ECO:0000256" key="13">
    <source>
        <dbReference type="ARBA" id="ARBA00034808"/>
    </source>
</evidence>
<feature type="compositionally biased region" description="Polar residues" evidence="18">
    <location>
        <begin position="22"/>
        <end position="49"/>
    </location>
</feature>
<feature type="compositionally biased region" description="Basic and acidic residues" evidence="18">
    <location>
        <begin position="1647"/>
        <end position="1658"/>
    </location>
</feature>
<dbReference type="InterPro" id="IPR052247">
    <property type="entry name" value="Meiotic_Crossover_Helicase"/>
</dbReference>
<reference evidence="22" key="1">
    <citation type="submission" date="2025-08" db="UniProtKB">
        <authorList>
            <consortium name="RefSeq"/>
        </authorList>
    </citation>
    <scope>IDENTIFICATION</scope>
    <source>
        <tissue evidence="22">Spleen</tissue>
    </source>
</reference>
<dbReference type="EC" id="5.6.2.4" evidence="13"/>
<dbReference type="PANTHER" id="PTHR47835:SF3">
    <property type="entry name" value="HELICASE FOR MEIOSIS 1"/>
    <property type="match status" value="1"/>
</dbReference>
<dbReference type="FunFam" id="1.10.10.10:FF:000012">
    <property type="entry name" value="U5 small nuclear ribonucleoprotein helicase"/>
    <property type="match status" value="1"/>
</dbReference>
<evidence type="ECO:0000256" key="5">
    <source>
        <dbReference type="ARBA" id="ARBA00022771"/>
    </source>
</evidence>
<dbReference type="Pfam" id="PF02889">
    <property type="entry name" value="Sec63"/>
    <property type="match status" value="1"/>
</dbReference>
<sequence length="1780" mass="200315">MMCWVDIKQDPPEKTWQKLEVRQQQNGEETDAQRSSVTYPGALGSNTGLGNAKAHAPSHTLCCSPIPLPNNKHHDGFEILISGYGEEGRLGALAIHCLELGLARLGGGVLRGPVNRRSALRAGGEGRAGSWDGSWGRWGLGPVASHREEGTGERRPRGERGQGVRREVVELPSRVSGGSGRARRGIGPPARPRPRPQPTRLLSRLRVRRGGRGLRRLRLLRGRLAHFCFALIAPGAPRVYFQVCFPPGEGAGGQRACSRVPTATRPAAPRARCRRPRSGLGHSPGRKSSALRPRICDKGQFLTMLKSNDSLFSLDNLFFEKTDEAENHPDNEKSLDWFLPPAPLTSEIPETQALEEEMESHKLLGQRKRSKMLPSNLKITNEDTNYISQTQKFQFAFPSNEEDDLNFGGAGNNDLHVAGKLTYGSSQKWKNHTGTEIALEKNVPDDTKLINFAQDKGESTSAFCKRLFKISDNIHGSAYSNDRVNLDSHIGSVKTVQIEMSKGKSWKYSNSKQKPQYSDINMFRASDTFSASEIREGIIKGPSFSVASQPHEVQGVTENGFNSLKAVTEIPAKFRSIFKEFPYFNYIQSKAFDDLLYTDRNFVICAPTGSGKTVLFELAITRLLMEVPLPWSNIKIVYMAPIKALCSQRFDDWKEKFGPIGLNCKELTGDTVMDDLFEIQQAHIIMTTPEKWDSMTRKWRDNSLVQLVRLFLIDEIHVVKDENRGPTLEVVVSRMKTVQFLSHAVENTSSIIPMRFVAVSATIPNAEDIAEWLSDGERSAVCLKMDEGHRPVKLEKVVLGFPCSNNQTEFKFDLTLNYKVASVIQTYSDQKPTLVFCATRKGVQQAASVLVKDAKFIMTVEQKQRLHNCAYSIRDSKLRDILIHGVAYHHAGMELSDRKVVEGAFTVGDLPVLFTTSTLAMGVNLPAHLVVIKSTMHYAGGMFEEYSETDILQMIGRAGRPQFDTTATAVIMTRLSTKEKYIQMLACSDTVESSLHRHLIEHLNAEIVLHTITDVNIALEWIRSTLLYIRALKNPSHYGFASGLSKDGIESKLQELCLKNLNDLSSLDLIKMDEDVNFKPTEAGRLMAWYYITFETVKKFCTISGKETLLDLVTMVASCKEFLDIQLRTNEKKTLNTLNKDPNRITIRFPMGGRIKTREMKVNCLIQAQLGCIPIQDFALTQDTSKIFRNGSRITRWLSDFMAIQEKFAVLLNSLILAKCFRCKLWENSLHVSKQLEKIGVTLSNAMVNAGLTTFKKIEETDARKLELILNRHPPFGTQIKETVMYLPKYELEVEQIARYSDTMAEILVTVILRNFEQLQTKRTAPDSHYVTLIIGDADNQLVSKHKIMDSVLLKAGNWAKKIDVRRALKSEDLSINLISSEYVGLDIHQKFTVFYLGPKRFGNQILMRKTPETEMSHFKHSIAGPSKGTTACKKPGNRECKHHCKNKHTCGHDCCKNGVAQKSEMKESAVSSYLSDLRNRNAVSSLPPVKRLKMQMNKSQSVDLKEFGFTPKPSLTSISRSEYLNIPELPIMEQRYQHEIYTKGQQPEPSAYQDKDFSRRTYSTTSNEKAPQTMLFNRNLNASENQDLTDAVKSNSSFSEVLNVNFELGNEVWDDFDDESLIEVTSFSTDTEKTKTSGFGNPLSSRTRESKLPFEESKSKFQREMSNSFVSSHEKPDIYLSNSAMSKFAASSMTKLPQQAGNASIVHLQEIKQQSLSPEIEKLCFTHSEKIPSSSNFVKKVDCFIRNGEHKKEIDFSRYYPEDEADEMKSFLGIFDGIF</sequence>
<evidence type="ECO:0000256" key="7">
    <source>
        <dbReference type="ARBA" id="ARBA00022806"/>
    </source>
</evidence>
<dbReference type="InterPro" id="IPR001650">
    <property type="entry name" value="Helicase_C-like"/>
</dbReference>
<comment type="catalytic activity">
    <reaction evidence="14">
        <text>ATP + H2O = ADP + phosphate + H(+)</text>
        <dbReference type="Rhea" id="RHEA:13065"/>
        <dbReference type="ChEBI" id="CHEBI:15377"/>
        <dbReference type="ChEBI" id="CHEBI:15378"/>
        <dbReference type="ChEBI" id="CHEBI:30616"/>
        <dbReference type="ChEBI" id="CHEBI:43474"/>
        <dbReference type="ChEBI" id="CHEBI:456216"/>
        <dbReference type="EC" id="5.6.2.4"/>
    </reaction>
</comment>
<keyword evidence="8" id="KW-0862">Zinc</keyword>
<dbReference type="GO" id="GO:0016787">
    <property type="term" value="F:hydrolase activity"/>
    <property type="evidence" value="ECO:0007669"/>
    <property type="project" value="UniProtKB-KW"/>
</dbReference>
<keyword evidence="3" id="KW-0479">Metal-binding</keyword>
<evidence type="ECO:0000313" key="22">
    <source>
        <dbReference type="RefSeq" id="XP_033721315.1"/>
    </source>
</evidence>
<feature type="domain" description="Helicase ATP-binding" evidence="19">
    <location>
        <begin position="593"/>
        <end position="781"/>
    </location>
</feature>
<feature type="region of interest" description="Disordered" evidence="18">
    <location>
        <begin position="142"/>
        <end position="199"/>
    </location>
</feature>
<dbReference type="SMART" id="SM00490">
    <property type="entry name" value="HELICc"/>
    <property type="match status" value="1"/>
</dbReference>
<dbReference type="InterPro" id="IPR036390">
    <property type="entry name" value="WH_DNA-bd_sf"/>
</dbReference>
<dbReference type="FunFam" id="3.40.50.300:FF:000950">
    <property type="entry name" value="probable ATP-dependent DNA helicase HFM1"/>
    <property type="match status" value="1"/>
</dbReference>
<comment type="similarity">
    <text evidence="2">Belongs to the helicase family. SKI2 subfamily.</text>
</comment>
<evidence type="ECO:0000256" key="17">
    <source>
        <dbReference type="ARBA" id="ARBA00093665"/>
    </source>
</evidence>
<keyword evidence="10" id="KW-0413">Isomerase</keyword>
<dbReference type="Gene3D" id="1.10.3380.10">
    <property type="entry name" value="Sec63 N-terminal domain-like domain"/>
    <property type="match status" value="1"/>
</dbReference>
<feature type="region of interest" description="Disordered" evidence="18">
    <location>
        <begin position="1632"/>
        <end position="1658"/>
    </location>
</feature>
<evidence type="ECO:0000256" key="15">
    <source>
        <dbReference type="ARBA" id="ARBA00059912"/>
    </source>
</evidence>
<evidence type="ECO:0000256" key="10">
    <source>
        <dbReference type="ARBA" id="ARBA00023235"/>
    </source>
</evidence>
<evidence type="ECO:0000256" key="4">
    <source>
        <dbReference type="ARBA" id="ARBA00022741"/>
    </source>
</evidence>
<feature type="compositionally biased region" description="Low complexity" evidence="18">
    <location>
        <begin position="259"/>
        <end position="270"/>
    </location>
</feature>
<dbReference type="SUPFAM" id="SSF52540">
    <property type="entry name" value="P-loop containing nucleoside triphosphate hydrolases"/>
    <property type="match status" value="1"/>
</dbReference>
<dbReference type="Pfam" id="PF00270">
    <property type="entry name" value="DEAD"/>
    <property type="match status" value="1"/>
</dbReference>
<dbReference type="InterPro" id="IPR014001">
    <property type="entry name" value="Helicase_ATP-bd"/>
</dbReference>
<dbReference type="GO" id="GO:0005524">
    <property type="term" value="F:ATP binding"/>
    <property type="evidence" value="ECO:0007669"/>
    <property type="project" value="UniProtKB-KW"/>
</dbReference>
<keyword evidence="9" id="KW-0067">ATP-binding</keyword>
<dbReference type="FunFam" id="3.40.50.300:FF:001076">
    <property type="entry name" value="ATP-dependent DNA helicase MER3"/>
    <property type="match status" value="1"/>
</dbReference>
<feature type="compositionally biased region" description="Polar residues" evidence="18">
    <location>
        <begin position="1637"/>
        <end position="1646"/>
    </location>
</feature>
<dbReference type="GO" id="GO:0007131">
    <property type="term" value="P:reciprocal meiotic recombination"/>
    <property type="evidence" value="ECO:0007669"/>
    <property type="project" value="UniProtKB-ARBA"/>
</dbReference>
<evidence type="ECO:0000313" key="21">
    <source>
        <dbReference type="Proteomes" id="UP000245320"/>
    </source>
</evidence>
<dbReference type="InterPro" id="IPR036388">
    <property type="entry name" value="WH-like_DNA-bd_sf"/>
</dbReference>
<feature type="domain" description="Helicase C-terminal" evidence="20">
    <location>
        <begin position="822"/>
        <end position="1023"/>
    </location>
</feature>
<dbReference type="InterPro" id="IPR011545">
    <property type="entry name" value="DEAD/DEAH_box_helicase_dom"/>
</dbReference>
<dbReference type="SUPFAM" id="SSF158702">
    <property type="entry name" value="Sec63 N-terminal domain-like"/>
    <property type="match status" value="1"/>
</dbReference>
<evidence type="ECO:0000256" key="8">
    <source>
        <dbReference type="ARBA" id="ARBA00022833"/>
    </source>
</evidence>
<feature type="region of interest" description="Disordered" evidence="18">
    <location>
        <begin position="252"/>
        <end position="291"/>
    </location>
</feature>
<evidence type="ECO:0000256" key="12">
    <source>
        <dbReference type="ARBA" id="ARBA00034617"/>
    </source>
</evidence>
<dbReference type="Pfam" id="PF23445">
    <property type="entry name" value="WHD_SNRNP200"/>
    <property type="match status" value="1"/>
</dbReference>
<dbReference type="FunCoup" id="A0A6J3S364">
    <property type="interactions" value="30"/>
</dbReference>
<proteinExistence type="inferred from homology"/>
<evidence type="ECO:0000256" key="16">
    <source>
        <dbReference type="ARBA" id="ARBA00071159"/>
    </source>
</evidence>
<evidence type="ECO:0000259" key="19">
    <source>
        <dbReference type="PROSITE" id="PS51192"/>
    </source>
</evidence>
<dbReference type="RefSeq" id="XP_033721315.1">
    <property type="nucleotide sequence ID" value="XM_033865424.1"/>
</dbReference>
<dbReference type="InterPro" id="IPR057842">
    <property type="entry name" value="WH_MER3"/>
</dbReference>
<dbReference type="PROSITE" id="PS51192">
    <property type="entry name" value="HELICASE_ATP_BIND_1"/>
    <property type="match status" value="1"/>
</dbReference>
<dbReference type="GO" id="GO:0043138">
    <property type="term" value="F:3'-5' DNA helicase activity"/>
    <property type="evidence" value="ECO:0007669"/>
    <property type="project" value="UniProtKB-EC"/>
</dbReference>
<dbReference type="FunFam" id="1.10.3380.10:FF:000006">
    <property type="entry name" value="probable ATP-dependent DNA helicase HFM1 isoform X1"/>
    <property type="match status" value="1"/>
</dbReference>
<accession>A0A6J3S364</accession>
<dbReference type="PANTHER" id="PTHR47835">
    <property type="entry name" value="HFM1, ATP DEPENDENT DNA HELICASE HOMOLOG"/>
    <property type="match status" value="1"/>
</dbReference>
<dbReference type="Pfam" id="PF00271">
    <property type="entry name" value="Helicase_C"/>
    <property type="match status" value="1"/>
</dbReference>
<dbReference type="CTD" id="164045"/>
<keyword evidence="7 22" id="KW-0347">Helicase</keyword>
<evidence type="ECO:0000256" key="6">
    <source>
        <dbReference type="ARBA" id="ARBA00022801"/>
    </source>
</evidence>
<evidence type="ECO:0000256" key="2">
    <source>
        <dbReference type="ARBA" id="ARBA00010140"/>
    </source>
</evidence>
<dbReference type="Gene3D" id="3.40.50.300">
    <property type="entry name" value="P-loop containing nucleotide triphosphate hydrolases"/>
    <property type="match status" value="2"/>
</dbReference>
<dbReference type="SMART" id="SM00973">
    <property type="entry name" value="Sec63"/>
    <property type="match status" value="1"/>
</dbReference>
<dbReference type="CDD" id="cd18795">
    <property type="entry name" value="SF2_C_Ski2"/>
    <property type="match status" value="1"/>
</dbReference>
<feature type="region of interest" description="Disordered" evidence="18">
    <location>
        <begin position="22"/>
        <end position="56"/>
    </location>
</feature>
<dbReference type="GO" id="GO:0003676">
    <property type="term" value="F:nucleic acid binding"/>
    <property type="evidence" value="ECO:0007669"/>
    <property type="project" value="InterPro"/>
</dbReference>
<gene>
    <name evidence="22" type="primary">HFM1</name>
</gene>
<dbReference type="Proteomes" id="UP000245320">
    <property type="component" value="Chromosome 1"/>
</dbReference>
<comment type="function">
    <text evidence="15">Required for crossover formation and complete synapsis of homologous chromosomes during meiosis.</text>
</comment>
<keyword evidence="11" id="KW-0469">Meiosis</keyword>
<evidence type="ECO:0000256" key="11">
    <source>
        <dbReference type="ARBA" id="ARBA00023254"/>
    </source>
</evidence>
<dbReference type="PROSITE" id="PS51194">
    <property type="entry name" value="HELICASE_CTER"/>
    <property type="match status" value="1"/>
</dbReference>
<dbReference type="Gene3D" id="1.10.10.10">
    <property type="entry name" value="Winged helix-like DNA-binding domain superfamily/Winged helix DNA-binding domain"/>
    <property type="match status" value="1"/>
</dbReference>
<dbReference type="OrthoDB" id="5575at2759"/>
<evidence type="ECO:0000259" key="20">
    <source>
        <dbReference type="PROSITE" id="PS51194"/>
    </source>
</evidence>
<keyword evidence="5" id="KW-0863">Zinc-finger</keyword>
<keyword evidence="6" id="KW-0378">Hydrolase</keyword>
<dbReference type="InterPro" id="IPR027417">
    <property type="entry name" value="P-loop_NTPase"/>
</dbReference>
<protein>
    <recommendedName>
        <fullName evidence="16">Probable ATP-dependent DNA helicase HFM1</fullName>
        <ecNumber evidence="13">5.6.2.4</ecNumber>
    </recommendedName>
    <alternativeName>
        <fullName evidence="17">DNA 3'-5' helicase HFM1</fullName>
    </alternativeName>
</protein>
<organism evidence="21 22">
    <name type="scientific">Tursiops truncatus</name>
    <name type="common">Atlantic bottle-nosed dolphin</name>
    <name type="synonym">Delphinus truncatus</name>
    <dbReference type="NCBI Taxonomy" id="9739"/>
    <lineage>
        <taxon>Eukaryota</taxon>
        <taxon>Metazoa</taxon>
        <taxon>Chordata</taxon>
        <taxon>Craniata</taxon>
        <taxon>Vertebrata</taxon>
        <taxon>Euteleostomi</taxon>
        <taxon>Mammalia</taxon>
        <taxon>Eutheria</taxon>
        <taxon>Laurasiatheria</taxon>
        <taxon>Artiodactyla</taxon>
        <taxon>Whippomorpha</taxon>
        <taxon>Cetacea</taxon>
        <taxon>Odontoceti</taxon>
        <taxon>Delphinidae</taxon>
        <taxon>Tursiops</taxon>
    </lineage>
</organism>
<name>A0A6J3S364_TURTR</name>
<keyword evidence="21" id="KW-1185">Reference proteome</keyword>
<evidence type="ECO:0000256" key="14">
    <source>
        <dbReference type="ARBA" id="ARBA00048988"/>
    </source>
</evidence>
<dbReference type="SUPFAM" id="SSF46785">
    <property type="entry name" value="Winged helix' DNA-binding domain"/>
    <property type="match status" value="1"/>
</dbReference>
<comment type="cofactor">
    <cofactor evidence="1">
        <name>Zn(2+)</name>
        <dbReference type="ChEBI" id="CHEBI:29105"/>
    </cofactor>
</comment>
<evidence type="ECO:0000256" key="3">
    <source>
        <dbReference type="ARBA" id="ARBA00022723"/>
    </source>
</evidence>
<comment type="catalytic activity">
    <reaction evidence="12">
        <text>Couples ATP hydrolysis with the unwinding of duplex DNA by translocating in the 3'-5' direction.</text>
        <dbReference type="EC" id="5.6.2.4"/>
    </reaction>
</comment>
<dbReference type="InParanoid" id="A0A6J3S364"/>
<feature type="compositionally biased region" description="Basic and acidic residues" evidence="18">
    <location>
        <begin position="145"/>
        <end position="169"/>
    </location>
</feature>
<dbReference type="SMART" id="SM00487">
    <property type="entry name" value="DEXDc"/>
    <property type="match status" value="1"/>
</dbReference>
<dbReference type="InterPro" id="IPR004179">
    <property type="entry name" value="Sec63-dom"/>
</dbReference>
<evidence type="ECO:0000256" key="18">
    <source>
        <dbReference type="SAM" id="MobiDB-lite"/>
    </source>
</evidence>
<dbReference type="CDD" id="cd18023">
    <property type="entry name" value="DEXHc_HFM1"/>
    <property type="match status" value="1"/>
</dbReference>
<keyword evidence="4" id="KW-0547">Nucleotide-binding</keyword>